<dbReference type="InterPro" id="IPR013785">
    <property type="entry name" value="Aldolase_TIM"/>
</dbReference>
<dbReference type="SUPFAM" id="SSF51569">
    <property type="entry name" value="Aldolase"/>
    <property type="match status" value="1"/>
</dbReference>
<evidence type="ECO:0000313" key="9">
    <source>
        <dbReference type="Proteomes" id="UP000886595"/>
    </source>
</evidence>
<dbReference type="Proteomes" id="UP000886595">
    <property type="component" value="Unassembled WGS sequence"/>
</dbReference>
<evidence type="ECO:0000256" key="7">
    <source>
        <dbReference type="SAM" id="MobiDB-lite"/>
    </source>
</evidence>
<accession>A0A8X7WGZ3</accession>
<evidence type="ECO:0000256" key="6">
    <source>
        <dbReference type="ARBA" id="ARBA00023239"/>
    </source>
</evidence>
<comment type="caution">
    <text evidence="8">The sequence shown here is derived from an EMBL/GenBank/DDBJ whole genome shotgun (WGS) entry which is preliminary data.</text>
</comment>
<dbReference type="PANTHER" id="PTHR11627">
    <property type="entry name" value="FRUCTOSE-BISPHOSPHATE ALDOLASE"/>
    <property type="match status" value="1"/>
</dbReference>
<organism evidence="8 9">
    <name type="scientific">Brassica carinata</name>
    <name type="common">Ethiopian mustard</name>
    <name type="synonym">Abyssinian cabbage</name>
    <dbReference type="NCBI Taxonomy" id="52824"/>
    <lineage>
        <taxon>Eukaryota</taxon>
        <taxon>Viridiplantae</taxon>
        <taxon>Streptophyta</taxon>
        <taxon>Embryophyta</taxon>
        <taxon>Tracheophyta</taxon>
        <taxon>Spermatophyta</taxon>
        <taxon>Magnoliopsida</taxon>
        <taxon>eudicotyledons</taxon>
        <taxon>Gunneridae</taxon>
        <taxon>Pentapetalae</taxon>
        <taxon>rosids</taxon>
        <taxon>malvids</taxon>
        <taxon>Brassicales</taxon>
        <taxon>Brassicaceae</taxon>
        <taxon>Brassiceae</taxon>
        <taxon>Brassica</taxon>
    </lineage>
</organism>
<dbReference type="GO" id="GO:0004332">
    <property type="term" value="F:fructose-bisphosphate aldolase activity"/>
    <property type="evidence" value="ECO:0007669"/>
    <property type="project" value="UniProtKB-EC"/>
</dbReference>
<keyword evidence="9" id="KW-1185">Reference proteome</keyword>
<sequence>MSAFTSKFADELIANTAYISTPRKGILAADESTGTIRKRLASINVENVENNRRALRELLFTAPGALPCLSGVILFEETLYQNSSDGGVLPDIKVDKGTVELAGTKGETTTQGLDGLGERCKKYYEAGARFAKWHARTNYQSFPSTRTLTNWLDTLSSARRTVLYKSLSQGSLSTDPTTSTSVLPSPSCPHSLLQGS</sequence>
<keyword evidence="6" id="KW-0456">Lyase</keyword>
<protein>
    <recommendedName>
        <fullName evidence="4">fructose-bisphosphate aldolase</fullName>
        <ecNumber evidence="4">4.1.2.13</ecNumber>
    </recommendedName>
</protein>
<comment type="similarity">
    <text evidence="3">Belongs to the class I fructose-bisphosphate aldolase family.</text>
</comment>
<dbReference type="AlphaFoldDB" id="A0A8X7WGZ3"/>
<comment type="catalytic activity">
    <reaction evidence="1">
        <text>beta-D-fructose 1,6-bisphosphate = D-glyceraldehyde 3-phosphate + dihydroxyacetone phosphate</text>
        <dbReference type="Rhea" id="RHEA:14729"/>
        <dbReference type="ChEBI" id="CHEBI:32966"/>
        <dbReference type="ChEBI" id="CHEBI:57642"/>
        <dbReference type="ChEBI" id="CHEBI:59776"/>
        <dbReference type="EC" id="4.1.2.13"/>
    </reaction>
</comment>
<feature type="compositionally biased region" description="Low complexity" evidence="7">
    <location>
        <begin position="171"/>
        <end position="189"/>
    </location>
</feature>
<feature type="region of interest" description="Disordered" evidence="7">
    <location>
        <begin position="169"/>
        <end position="196"/>
    </location>
</feature>
<evidence type="ECO:0000256" key="2">
    <source>
        <dbReference type="ARBA" id="ARBA00004714"/>
    </source>
</evidence>
<evidence type="ECO:0000256" key="5">
    <source>
        <dbReference type="ARBA" id="ARBA00023152"/>
    </source>
</evidence>
<evidence type="ECO:0000313" key="8">
    <source>
        <dbReference type="EMBL" id="KAG2329147.1"/>
    </source>
</evidence>
<keyword evidence="5" id="KW-0324">Glycolysis</keyword>
<evidence type="ECO:0000256" key="3">
    <source>
        <dbReference type="ARBA" id="ARBA00010387"/>
    </source>
</evidence>
<dbReference type="OrthoDB" id="1693486at2759"/>
<dbReference type="Pfam" id="PF00274">
    <property type="entry name" value="Glycolytic"/>
    <property type="match status" value="1"/>
</dbReference>
<dbReference type="InterPro" id="IPR000741">
    <property type="entry name" value="FBA_I"/>
</dbReference>
<reference evidence="8 9" key="1">
    <citation type="submission" date="2020-02" db="EMBL/GenBank/DDBJ databases">
        <authorList>
            <person name="Ma Q."/>
            <person name="Huang Y."/>
            <person name="Song X."/>
            <person name="Pei D."/>
        </authorList>
    </citation>
    <scope>NUCLEOTIDE SEQUENCE [LARGE SCALE GENOMIC DNA]</scope>
    <source>
        <strain evidence="8">Sxm20200214</strain>
        <tissue evidence="8">Leaf</tissue>
    </source>
</reference>
<dbReference type="GO" id="GO:0006096">
    <property type="term" value="P:glycolytic process"/>
    <property type="evidence" value="ECO:0007669"/>
    <property type="project" value="UniProtKB-KW"/>
</dbReference>
<dbReference type="EC" id="4.1.2.13" evidence="4"/>
<name>A0A8X7WGZ3_BRACI</name>
<dbReference type="Gene3D" id="3.20.20.70">
    <property type="entry name" value="Aldolase class I"/>
    <property type="match status" value="1"/>
</dbReference>
<comment type="pathway">
    <text evidence="2">Carbohydrate degradation; glycolysis; D-glyceraldehyde 3-phosphate and glycerone phosphate from D-glucose: step 4/4.</text>
</comment>
<evidence type="ECO:0000256" key="4">
    <source>
        <dbReference type="ARBA" id="ARBA00013068"/>
    </source>
</evidence>
<evidence type="ECO:0000256" key="1">
    <source>
        <dbReference type="ARBA" id="ARBA00000441"/>
    </source>
</evidence>
<dbReference type="EMBL" id="JAAMPC010000001">
    <property type="protein sequence ID" value="KAG2329147.1"/>
    <property type="molecule type" value="Genomic_DNA"/>
</dbReference>
<gene>
    <name evidence="8" type="ORF">Bca52824_000327</name>
</gene>
<proteinExistence type="inferred from homology"/>